<dbReference type="InterPro" id="IPR027417">
    <property type="entry name" value="P-loop_NTPase"/>
</dbReference>
<dbReference type="SUPFAM" id="SSF90123">
    <property type="entry name" value="ABC transporter transmembrane region"/>
    <property type="match status" value="1"/>
</dbReference>
<dbReference type="PANTHER" id="PTHR43394">
    <property type="entry name" value="ATP-DEPENDENT PERMEASE MDL1, MITOCHONDRIAL"/>
    <property type="match status" value="1"/>
</dbReference>
<keyword evidence="2 6" id="KW-0812">Transmembrane</keyword>
<dbReference type="PROSITE" id="PS50929">
    <property type="entry name" value="ABC_TM1F"/>
    <property type="match status" value="1"/>
</dbReference>
<dbReference type="GO" id="GO:0005886">
    <property type="term" value="C:plasma membrane"/>
    <property type="evidence" value="ECO:0007669"/>
    <property type="project" value="UniProtKB-SubCell"/>
</dbReference>
<dbReference type="GO" id="GO:0015421">
    <property type="term" value="F:ABC-type oligopeptide transporter activity"/>
    <property type="evidence" value="ECO:0007669"/>
    <property type="project" value="TreeGrafter"/>
</dbReference>
<dbReference type="SUPFAM" id="SSF52540">
    <property type="entry name" value="P-loop containing nucleoside triphosphate hydrolases"/>
    <property type="match status" value="1"/>
</dbReference>
<feature type="transmembrane region" description="Helical" evidence="6">
    <location>
        <begin position="286"/>
        <end position="306"/>
    </location>
</feature>
<comment type="subcellular location">
    <subcellularLocation>
        <location evidence="1">Cell membrane</location>
        <topology evidence="1">Multi-pass membrane protein</topology>
    </subcellularLocation>
</comment>
<dbReference type="OrthoDB" id="4966664at2"/>
<dbReference type="PANTHER" id="PTHR43394:SF1">
    <property type="entry name" value="ATP-BINDING CASSETTE SUB-FAMILY B MEMBER 10, MITOCHONDRIAL"/>
    <property type="match status" value="1"/>
</dbReference>
<evidence type="ECO:0000256" key="3">
    <source>
        <dbReference type="ARBA" id="ARBA00022989"/>
    </source>
</evidence>
<sequence>MQDFPPEIRAYSARDDAAPDTRSPRHFLWWMIRLEGTLALAGVGIALVWMLPQVLGPWLVGRAIDDGIVGGDSALFWQWVLVLLAITVVGGLSGTVYHTVIVREWLVALYGTTKLVTRKTLQLGHVLPRRTPTGEVLSVSGSDSDQFGGFIEIVTRAFSELVAFLCVAVIVISINPSMGVLVLLSAPLLVVCGMPLLRPMQRWQGIERSRNSELTSMATDIVGGLRILRGIGGEGTFGGNYTRQSQRVRQSGVNAGSWQAGVEAVGVLLSGAFVVALMWVGVREVIQGRLMVGQLVSVLGYGLFLVQPMRTFVEFAQKMTRSVVSARKAIAVLEQRPPWEHPAVPRPLPHGAPLTDDASGLVLTPGRLTMVVSAVPDDSAALGDRLGRYLPEEPDAQISLELPEELKGRAARRERARRIIARAEQAVRDEERAHQAWGVRLGDVDLSDADLDEVRARIMVSDTSPHVFAGTLRSAVDPHGRLDRAAAESALWAASADDVFDAIPGGWAGELDERGRGLSGGQRQRLVLMRALAADPEVLVLVEPTSAVDAHTEARIAKRLGTAREGRTTVVMTASPLLLHHADEVVLLQGGVVAARGTHADLLAGNPAYRAVVVRGEESATIDRPEPDDTPPHDHHSMSRPAPQEVL</sequence>
<dbReference type="RefSeq" id="WP_143784485.1">
    <property type="nucleotide sequence ID" value="NZ_CP041616.1"/>
</dbReference>
<dbReference type="Gene3D" id="3.40.50.300">
    <property type="entry name" value="P-loop containing nucleotide triphosphate hydrolases"/>
    <property type="match status" value="1"/>
</dbReference>
<evidence type="ECO:0000259" key="7">
    <source>
        <dbReference type="PROSITE" id="PS50893"/>
    </source>
</evidence>
<evidence type="ECO:0000256" key="1">
    <source>
        <dbReference type="ARBA" id="ARBA00004651"/>
    </source>
</evidence>
<keyword evidence="10" id="KW-1185">Reference proteome</keyword>
<evidence type="ECO:0000259" key="8">
    <source>
        <dbReference type="PROSITE" id="PS50929"/>
    </source>
</evidence>
<keyword evidence="4 6" id="KW-0472">Membrane</keyword>
<evidence type="ECO:0000256" key="6">
    <source>
        <dbReference type="SAM" id="Phobius"/>
    </source>
</evidence>
<organism evidence="9 10">
    <name type="scientific">Ornithinimicrobium ciconiae</name>
    <dbReference type="NCBI Taxonomy" id="2594265"/>
    <lineage>
        <taxon>Bacteria</taxon>
        <taxon>Bacillati</taxon>
        <taxon>Actinomycetota</taxon>
        <taxon>Actinomycetes</taxon>
        <taxon>Micrococcales</taxon>
        <taxon>Ornithinimicrobiaceae</taxon>
        <taxon>Ornithinimicrobium</taxon>
    </lineage>
</organism>
<feature type="transmembrane region" description="Helical" evidence="6">
    <location>
        <begin position="260"/>
        <end position="280"/>
    </location>
</feature>
<reference evidence="9 10" key="1">
    <citation type="submission" date="2019-07" db="EMBL/GenBank/DDBJ databases">
        <title>complete genome sequencing of Ornithinimicrobium sp. H23M54.</title>
        <authorList>
            <person name="Bae J.-W."/>
            <person name="Lee S.-Y."/>
        </authorList>
    </citation>
    <scope>NUCLEOTIDE SEQUENCE [LARGE SCALE GENOMIC DNA]</scope>
    <source>
        <strain evidence="9 10">H23M54</strain>
    </source>
</reference>
<evidence type="ECO:0000313" key="9">
    <source>
        <dbReference type="EMBL" id="QDO89764.1"/>
    </source>
</evidence>
<dbReference type="Proteomes" id="UP000315395">
    <property type="component" value="Chromosome"/>
</dbReference>
<dbReference type="GO" id="GO:0016887">
    <property type="term" value="F:ATP hydrolysis activity"/>
    <property type="evidence" value="ECO:0007669"/>
    <property type="project" value="InterPro"/>
</dbReference>
<feature type="transmembrane region" description="Helical" evidence="6">
    <location>
        <begin position="75"/>
        <end position="97"/>
    </location>
</feature>
<keyword evidence="9" id="KW-0547">Nucleotide-binding</keyword>
<dbReference type="Pfam" id="PF00005">
    <property type="entry name" value="ABC_tran"/>
    <property type="match status" value="1"/>
</dbReference>
<feature type="transmembrane region" description="Helical" evidence="6">
    <location>
        <begin position="157"/>
        <end position="174"/>
    </location>
</feature>
<proteinExistence type="predicted"/>
<feature type="compositionally biased region" description="Basic and acidic residues" evidence="5">
    <location>
        <begin position="618"/>
        <end position="637"/>
    </location>
</feature>
<name>A0A516GE03_9MICO</name>
<feature type="region of interest" description="Disordered" evidence="5">
    <location>
        <begin position="618"/>
        <end position="647"/>
    </location>
</feature>
<feature type="domain" description="ABC transporter" evidence="7">
    <location>
        <begin position="262"/>
        <end position="615"/>
    </location>
</feature>
<keyword evidence="9" id="KW-0067">ATP-binding</keyword>
<dbReference type="InterPro" id="IPR003439">
    <property type="entry name" value="ABC_transporter-like_ATP-bd"/>
</dbReference>
<gene>
    <name evidence="9" type="ORF">FNH13_16660</name>
</gene>
<evidence type="ECO:0000256" key="4">
    <source>
        <dbReference type="ARBA" id="ARBA00023136"/>
    </source>
</evidence>
<dbReference type="PROSITE" id="PS50893">
    <property type="entry name" value="ABC_TRANSPORTER_2"/>
    <property type="match status" value="1"/>
</dbReference>
<feature type="domain" description="ABC transmembrane type-1" evidence="8">
    <location>
        <begin position="40"/>
        <end position="321"/>
    </location>
</feature>
<dbReference type="InterPro" id="IPR011527">
    <property type="entry name" value="ABC1_TM_dom"/>
</dbReference>
<dbReference type="Pfam" id="PF00664">
    <property type="entry name" value="ABC_membrane"/>
    <property type="match status" value="1"/>
</dbReference>
<dbReference type="EMBL" id="CP041616">
    <property type="protein sequence ID" value="QDO89764.1"/>
    <property type="molecule type" value="Genomic_DNA"/>
</dbReference>
<accession>A0A516GE03</accession>
<dbReference type="AlphaFoldDB" id="A0A516GE03"/>
<evidence type="ECO:0000256" key="5">
    <source>
        <dbReference type="SAM" id="MobiDB-lite"/>
    </source>
</evidence>
<dbReference type="KEGG" id="orz:FNH13_16660"/>
<evidence type="ECO:0000256" key="2">
    <source>
        <dbReference type="ARBA" id="ARBA00022692"/>
    </source>
</evidence>
<dbReference type="Gene3D" id="1.20.1560.10">
    <property type="entry name" value="ABC transporter type 1, transmembrane domain"/>
    <property type="match status" value="1"/>
</dbReference>
<keyword evidence="3 6" id="KW-1133">Transmembrane helix</keyword>
<protein>
    <submittedName>
        <fullName evidence="9">ABC transporter ATP-binding protein</fullName>
    </submittedName>
</protein>
<dbReference type="InterPro" id="IPR036640">
    <property type="entry name" value="ABC1_TM_sf"/>
</dbReference>
<evidence type="ECO:0000313" key="10">
    <source>
        <dbReference type="Proteomes" id="UP000315395"/>
    </source>
</evidence>
<dbReference type="InterPro" id="IPR039421">
    <property type="entry name" value="Type_1_exporter"/>
</dbReference>
<dbReference type="GO" id="GO:0005524">
    <property type="term" value="F:ATP binding"/>
    <property type="evidence" value="ECO:0007669"/>
    <property type="project" value="UniProtKB-KW"/>
</dbReference>
<dbReference type="CDD" id="cd07346">
    <property type="entry name" value="ABC_6TM_exporters"/>
    <property type="match status" value="1"/>
</dbReference>
<feature type="transmembrane region" description="Helical" evidence="6">
    <location>
        <begin position="32"/>
        <end position="55"/>
    </location>
</feature>